<dbReference type="EMBL" id="JAENHL010000006">
    <property type="protein sequence ID" value="MBK1866346.1"/>
    <property type="molecule type" value="Genomic_DNA"/>
</dbReference>
<proteinExistence type="predicted"/>
<evidence type="ECO:0000313" key="2">
    <source>
        <dbReference type="Proteomes" id="UP000616151"/>
    </source>
</evidence>
<reference evidence="1" key="1">
    <citation type="submission" date="2021-01" db="EMBL/GenBank/DDBJ databases">
        <authorList>
            <person name="Sun Q."/>
        </authorList>
    </citation>
    <scope>NUCLEOTIDE SEQUENCE</scope>
    <source>
        <strain evidence="1">YIM B02566</strain>
    </source>
</reference>
<protein>
    <submittedName>
        <fullName evidence="1">Cellobiose phosphorylase</fullName>
    </submittedName>
</protein>
<gene>
    <name evidence="1" type="ORF">JHL16_08275</name>
</gene>
<name>A0ACC5R1K3_9HYPH</name>
<sequence length="1084" mass="119985">MTQDAVRTFTLPRDGDLGLRQISNKTGLTVSMLPNGCLFAIEHVSERGRIMLNQVPGSPIAGGIGRLLLRIGGETIEIAGPGARCRVGGADDRFVWEGETAGVSHRATLWLAPKSNIWLWQIEVANSGKSKLVCDAFLIQDLGLGDRGFISNNEAYVSQYIDHHVEPTPDLGPVVMSRQNLAQQNGRFPWVLQGCLDGAEGYATDALQIFGPLYRDRGSLDFPQGLPSRRLQHEAACVALQSHGATIAAGGSAKWTFFGLYEPDHAEASGKTDLAKLDHVRHAQASFKPVAVAVVEPVRGIVQDAAPVTADRMSAGEIAARYGQRLHEEHQGGEFLSFFVPDGIHNRHVVLAAKEHLVPRRHGTLLRSGQGMLLDETTLCATGWMHGIFGAQLTIGNTSFHKLFSISRDPYNITRASGLRILVDLGEGWRLLSVPSVFEIGLSDCRWIYRLGSRTVTVHAVAAGDDPAMQWRVSVEGKVCRFLVFGHLVLGERELAHAGRVEIDAENKRFSFRPDPQFLWGQRYPESVYHLVTSTPGAVEAVGGDDLLYADGKARGGAYVALRTRATNELCFAVTGSLTDVAAARDLAEKFAAGPDEESLLVPARRYWRHVTRGLRIESDDPDAKSLDTTFPWIAHNAMIHLSVPHGLEQYTGAAWGTRDVCQGPVEFLLSLDHDRPVKEILRLVFAQQYEKRGDWPQWFMLEPYSNIQDKHAHGDVIVWPLKALCDYLEWTNDLAFLDEPVAWRDEDTFVRTARKDPVARHITKLIATVRERFIPGTSLIRYGEGDWNDSLQPADPKLRDWMVSGWTVALLFQQLRRYAEVLRRAGRGDEAEKLQALSEEIRADFNRHLVVDGTVAGYAIFEPGHDKPEILIHPSDKRTGLIYSLLPMKRAIIAGLFTPEQTAHHLEIIRKHLLFPDGARLMDRPVTYRGGPERIFRRAESAANFGREIGLMYTHAHLRYGEAMAVLGEADALWDALLKVNPVAVTEHLGTASLRQRNTYFSSSDAGFPDRYAASAEWDRVKAGAIAVDGGWRIYSSGPGLYTNVLLRLAFGRRRHFGTEVSSPLLPKRLKGAKLTLAPGSGG</sequence>
<organism evidence="1 2">
    <name type="scientific">Taklimakanibacter albus</name>
    <dbReference type="NCBI Taxonomy" id="2800327"/>
    <lineage>
        <taxon>Bacteria</taxon>
        <taxon>Pseudomonadati</taxon>
        <taxon>Pseudomonadota</taxon>
        <taxon>Alphaproteobacteria</taxon>
        <taxon>Hyphomicrobiales</taxon>
        <taxon>Aestuariivirgaceae</taxon>
        <taxon>Taklimakanibacter</taxon>
    </lineage>
</organism>
<evidence type="ECO:0000313" key="1">
    <source>
        <dbReference type="EMBL" id="MBK1866346.1"/>
    </source>
</evidence>
<keyword evidence="2" id="KW-1185">Reference proteome</keyword>
<accession>A0ACC5R1K3</accession>
<comment type="caution">
    <text evidence="1">The sequence shown here is derived from an EMBL/GenBank/DDBJ whole genome shotgun (WGS) entry which is preliminary data.</text>
</comment>
<dbReference type="Proteomes" id="UP000616151">
    <property type="component" value="Unassembled WGS sequence"/>
</dbReference>